<proteinExistence type="predicted"/>
<dbReference type="EMBL" id="CAJFCV020000005">
    <property type="protein sequence ID" value="CAG9126547.1"/>
    <property type="molecule type" value="Genomic_DNA"/>
</dbReference>
<sequence length="268" mass="29841">MENESQALNDSVHRLLTTSLDDSCRIPVLSSSQPECSGFQSQEKAANLLSSGGSTPELSEDEEEYEEEEGDELTHAENIDVLAESLKMMLGVTENGEYRKEAYRLMGDAVSLEQFKERVKEKITEFMNKAEERMKQKEVLVNLKEKGVRTKVRGVKKTIKKAKAAHKSHLNPVDLINAIRSHQENSHLDQAVCDLLSSSQNSKFDLLEAMVTTENEDDLLETSMENVGDLSTISSLAFGPSLSTTLPSFSETEEDQLDVDFSSSPNFL</sequence>
<dbReference type="Proteomes" id="UP000095284">
    <property type="component" value="Unplaced"/>
</dbReference>
<keyword evidence="5" id="KW-1185">Reference proteome</keyword>
<evidence type="ECO:0000256" key="1">
    <source>
        <dbReference type="SAM" id="MobiDB-lite"/>
    </source>
</evidence>
<accession>A0A1I7RXL1</accession>
<reference evidence="6" key="1">
    <citation type="submission" date="2016-11" db="UniProtKB">
        <authorList>
            <consortium name="WormBaseParasite"/>
        </authorList>
    </citation>
    <scope>IDENTIFICATION</scope>
</reference>
<dbReference type="Proteomes" id="UP000582659">
    <property type="component" value="Unassembled WGS sequence"/>
</dbReference>
<dbReference type="EMBL" id="CAJFDI010000005">
    <property type="protein sequence ID" value="CAD5233073.1"/>
    <property type="molecule type" value="Genomic_DNA"/>
</dbReference>
<feature type="region of interest" description="Disordered" evidence="1">
    <location>
        <begin position="31"/>
        <end position="74"/>
    </location>
</feature>
<feature type="compositionally biased region" description="Acidic residues" evidence="1">
    <location>
        <begin position="58"/>
        <end position="71"/>
    </location>
</feature>
<dbReference type="AlphaFoldDB" id="A0A1I7RXL1"/>
<gene>
    <name evidence="2" type="ORF">BXYJ_LOCUS13164</name>
</gene>
<evidence type="ECO:0000313" key="6">
    <source>
        <dbReference type="WBParaSite" id="BXY_0547800.1"/>
    </source>
</evidence>
<dbReference type="Proteomes" id="UP000659654">
    <property type="component" value="Unassembled WGS sequence"/>
</dbReference>
<organism evidence="4 6">
    <name type="scientific">Bursaphelenchus xylophilus</name>
    <name type="common">Pinewood nematode worm</name>
    <name type="synonym">Aphelenchoides xylophilus</name>
    <dbReference type="NCBI Taxonomy" id="6326"/>
    <lineage>
        <taxon>Eukaryota</taxon>
        <taxon>Metazoa</taxon>
        <taxon>Ecdysozoa</taxon>
        <taxon>Nematoda</taxon>
        <taxon>Chromadorea</taxon>
        <taxon>Rhabditida</taxon>
        <taxon>Tylenchina</taxon>
        <taxon>Tylenchomorpha</taxon>
        <taxon>Aphelenchoidea</taxon>
        <taxon>Aphelenchoididae</taxon>
        <taxon>Bursaphelenchus</taxon>
    </lineage>
</organism>
<evidence type="ECO:0000313" key="4">
    <source>
        <dbReference type="Proteomes" id="UP000095284"/>
    </source>
</evidence>
<evidence type="ECO:0000313" key="5">
    <source>
        <dbReference type="Proteomes" id="UP000659654"/>
    </source>
</evidence>
<reference evidence="3" key="2">
    <citation type="submission" date="2020-08" db="EMBL/GenBank/DDBJ databases">
        <authorList>
            <person name="Kikuchi T."/>
        </authorList>
    </citation>
    <scope>NUCLEOTIDE SEQUENCE</scope>
    <source>
        <strain evidence="2">Ka4C1</strain>
    </source>
</reference>
<dbReference type="SMR" id="A0A1I7RXL1"/>
<feature type="compositionally biased region" description="Polar residues" evidence="1">
    <location>
        <begin position="31"/>
        <end position="56"/>
    </location>
</feature>
<evidence type="ECO:0000313" key="3">
    <source>
        <dbReference type="EMBL" id="CAG9126547.1"/>
    </source>
</evidence>
<name>A0A1I7RXL1_BURXY</name>
<protein>
    <submittedName>
        <fullName evidence="2">(pine wood nematode) hypothetical protein</fullName>
    </submittedName>
</protein>
<dbReference type="WBParaSite" id="BXY_0547800.1">
    <property type="protein sequence ID" value="BXY_0547800.1"/>
    <property type="gene ID" value="BXY_0547800"/>
</dbReference>
<dbReference type="OrthoDB" id="10627030at2759"/>
<evidence type="ECO:0000313" key="2">
    <source>
        <dbReference type="EMBL" id="CAD5233073.1"/>
    </source>
</evidence>